<dbReference type="EMBL" id="OCSU01000002">
    <property type="protein sequence ID" value="SOE81189.1"/>
    <property type="molecule type" value="Genomic_DNA"/>
</dbReference>
<gene>
    <name evidence="1" type="ORF">SAMN05446927_4453</name>
</gene>
<keyword evidence="2" id="KW-1185">Reference proteome</keyword>
<dbReference type="Gene3D" id="1.20.58.320">
    <property type="entry name" value="TPR-like"/>
    <property type="match status" value="1"/>
</dbReference>
<dbReference type="Pfam" id="PF06041">
    <property type="entry name" value="DUF924"/>
    <property type="match status" value="1"/>
</dbReference>
<reference evidence="1 2" key="1">
    <citation type="submission" date="2017-09" db="EMBL/GenBank/DDBJ databases">
        <authorList>
            <person name="Varghese N."/>
            <person name="Submissions S."/>
        </authorList>
    </citation>
    <scope>NUCLEOTIDE SEQUENCE [LARGE SCALE GENOMIC DNA]</scope>
    <source>
        <strain evidence="1 2">OK806</strain>
    </source>
</reference>
<accession>A0A7Z7N3P0</accession>
<name>A0A7Z7N3P0_9BURK</name>
<dbReference type="OrthoDB" id="7593450at2"/>
<organism evidence="1 2">
    <name type="scientific">Caballeronia arationis</name>
    <dbReference type="NCBI Taxonomy" id="1777142"/>
    <lineage>
        <taxon>Bacteria</taxon>
        <taxon>Pseudomonadati</taxon>
        <taxon>Pseudomonadota</taxon>
        <taxon>Betaproteobacteria</taxon>
        <taxon>Burkholderiales</taxon>
        <taxon>Burkholderiaceae</taxon>
        <taxon>Caballeronia</taxon>
    </lineage>
</organism>
<proteinExistence type="predicted"/>
<dbReference type="SUPFAM" id="SSF48452">
    <property type="entry name" value="TPR-like"/>
    <property type="match status" value="1"/>
</dbReference>
<evidence type="ECO:0000313" key="1">
    <source>
        <dbReference type="EMBL" id="SOE81189.1"/>
    </source>
</evidence>
<dbReference type="AlphaFoldDB" id="A0A7Z7N3P0"/>
<evidence type="ECO:0000313" key="2">
    <source>
        <dbReference type="Proteomes" id="UP000219522"/>
    </source>
</evidence>
<dbReference type="Gene3D" id="1.25.40.10">
    <property type="entry name" value="Tetratricopeptide repeat domain"/>
    <property type="match status" value="1"/>
</dbReference>
<sequence length="197" mass="22091">MNGEPLDPRAQDVLDAWFGAPGSPEFGQEKKAWFIKKRAFDAELSARFGALLEEAHEGRLAHWADTPLGALALIVVLDQFSRNCYRGTPRAFAGDSMALALSKALVAAGDDLRLPSAQHRNFAYLPFEHDETPESQREAVRLFTALRDETGDDGFLEYALEHAEVIERFGRFPHRNRILGRAMRPEEEAWLAKHGGF</sequence>
<dbReference type="InterPro" id="IPR010323">
    <property type="entry name" value="DUF924"/>
</dbReference>
<comment type="caution">
    <text evidence="1">The sequence shown here is derived from an EMBL/GenBank/DDBJ whole genome shotgun (WGS) entry which is preliminary data.</text>
</comment>
<protein>
    <submittedName>
        <fullName evidence="1">Uncharacterized conserved protein, DUF924 family</fullName>
    </submittedName>
</protein>
<dbReference type="RefSeq" id="WP_062637408.1">
    <property type="nucleotide sequence ID" value="NZ_FCOG02000024.1"/>
</dbReference>
<dbReference type="InterPro" id="IPR011990">
    <property type="entry name" value="TPR-like_helical_dom_sf"/>
</dbReference>
<dbReference type="Proteomes" id="UP000219522">
    <property type="component" value="Unassembled WGS sequence"/>
</dbReference>